<proteinExistence type="predicted"/>
<feature type="region of interest" description="Disordered" evidence="1">
    <location>
        <begin position="1"/>
        <end position="62"/>
    </location>
</feature>
<evidence type="ECO:0000256" key="1">
    <source>
        <dbReference type="SAM" id="MobiDB-lite"/>
    </source>
</evidence>
<sequence>MEDKLIGRREGNRKGKAKDVSAEEEGLKNDDQPELTSHEEETASLPVGVAQEGKTETGRETGVLQLAATEEKTETGVPQAVASEETIVRKVALEEKTAPPTAAAPELAEEKIFPQVSATQPAAASEDKTLQHTTAPLDVATPDEKTVPPATAASEKKCVAPLALDETPPTAAAPEKIVKPNEARSEENEKLAGSRCQEQEGKEIKKKIETSAIEEQSPVDPGALSSAS</sequence>
<dbReference type="EMBL" id="HBEM01017579">
    <property type="protein sequence ID" value="CAD8453098.1"/>
    <property type="molecule type" value="Transcribed_RNA"/>
</dbReference>
<dbReference type="EMBL" id="HBEM01017577">
    <property type="protein sequence ID" value="CAD8453096.1"/>
    <property type="molecule type" value="Transcribed_RNA"/>
</dbReference>
<organism evidence="2">
    <name type="scientific">Amorphochlora amoebiformis</name>
    <dbReference type="NCBI Taxonomy" id="1561963"/>
    <lineage>
        <taxon>Eukaryota</taxon>
        <taxon>Sar</taxon>
        <taxon>Rhizaria</taxon>
        <taxon>Cercozoa</taxon>
        <taxon>Chlorarachniophyceae</taxon>
        <taxon>Amorphochlora</taxon>
    </lineage>
</organism>
<dbReference type="AlphaFoldDB" id="A0A6T6VKF3"/>
<name>A0A6T6VKF3_9EUKA</name>
<feature type="compositionally biased region" description="Basic and acidic residues" evidence="1">
    <location>
        <begin position="176"/>
        <end position="209"/>
    </location>
</feature>
<accession>A0A6T6VKF3</accession>
<feature type="compositionally biased region" description="Basic and acidic residues" evidence="1">
    <location>
        <begin position="1"/>
        <end position="41"/>
    </location>
</feature>
<evidence type="ECO:0000313" key="2">
    <source>
        <dbReference type="EMBL" id="CAD8453096.1"/>
    </source>
</evidence>
<evidence type="ECO:0000313" key="3">
    <source>
        <dbReference type="EMBL" id="CAD8453098.1"/>
    </source>
</evidence>
<protein>
    <submittedName>
        <fullName evidence="2">Uncharacterized protein</fullName>
    </submittedName>
</protein>
<gene>
    <name evidence="2" type="ORF">LAMO00422_LOCUS12036</name>
    <name evidence="3" type="ORF">LAMO00422_LOCUS12038</name>
</gene>
<feature type="region of interest" description="Disordered" evidence="1">
    <location>
        <begin position="116"/>
        <end position="228"/>
    </location>
</feature>
<reference evidence="2" key="1">
    <citation type="submission" date="2021-01" db="EMBL/GenBank/DDBJ databases">
        <authorList>
            <person name="Corre E."/>
            <person name="Pelletier E."/>
            <person name="Niang G."/>
            <person name="Scheremetjew M."/>
            <person name="Finn R."/>
            <person name="Kale V."/>
            <person name="Holt S."/>
            <person name="Cochrane G."/>
            <person name="Meng A."/>
            <person name="Brown T."/>
            <person name="Cohen L."/>
        </authorList>
    </citation>
    <scope>NUCLEOTIDE SEQUENCE</scope>
    <source>
        <strain evidence="2">CCMP2058</strain>
    </source>
</reference>